<dbReference type="AlphaFoldDB" id="A0A979G946"/>
<comment type="similarity">
    <text evidence="1">Belongs to the metallo-beta-lactamase superfamily.</text>
</comment>
<evidence type="ECO:0000256" key="4">
    <source>
        <dbReference type="ARBA" id="ARBA00022833"/>
    </source>
</evidence>
<evidence type="ECO:0000259" key="6">
    <source>
        <dbReference type="SMART" id="SM00849"/>
    </source>
</evidence>
<dbReference type="SUPFAM" id="SSF56281">
    <property type="entry name" value="Metallo-hydrolase/oxidoreductase"/>
    <property type="match status" value="1"/>
</dbReference>
<dbReference type="PANTHER" id="PTHR42978">
    <property type="entry name" value="QUORUM-QUENCHING LACTONASE YTNP-RELATED-RELATED"/>
    <property type="match status" value="1"/>
</dbReference>
<evidence type="ECO:0000313" key="8">
    <source>
        <dbReference type="Proteomes" id="UP000002215"/>
    </source>
</evidence>
<evidence type="ECO:0000256" key="3">
    <source>
        <dbReference type="ARBA" id="ARBA00022801"/>
    </source>
</evidence>
<dbReference type="InterPro" id="IPR051013">
    <property type="entry name" value="MBL_superfamily_lactonases"/>
</dbReference>
<dbReference type="Gene3D" id="3.60.15.10">
    <property type="entry name" value="Ribonuclease Z/Hydroxyacylglutathione hydrolase-like"/>
    <property type="match status" value="1"/>
</dbReference>
<proteinExistence type="inferred from homology"/>
<evidence type="ECO:0000256" key="1">
    <source>
        <dbReference type="ARBA" id="ARBA00007749"/>
    </source>
</evidence>
<dbReference type="InterPro" id="IPR036866">
    <property type="entry name" value="RibonucZ/Hydroxyglut_hydro"/>
</dbReference>
<dbReference type="GO" id="GO:0046872">
    <property type="term" value="F:metal ion binding"/>
    <property type="evidence" value="ECO:0007669"/>
    <property type="project" value="UniProtKB-KW"/>
</dbReference>
<dbReference type="KEGG" id="cpi:Cpin_5667"/>
<sequence length="321" mass="35261">MKKLGSLLYACLLLSIPFSGVTAQDKASHKLAQPGYYRMKLGDLEITALSDGTVPLAADQLLMNTRPGQIDSLLQYNFQALPLEASVNAYIINTGKELIMVDAGTAELYGPTLGHLPESIRAAGYKPEDIRKILITHIHTDHTGGLMEGNRMVFPNATVYISRPEVDFWFSDEQMQKAPADKKKYFIEGRTKVGPYLKAGKVKMFDYGGELLPGITPVATPGHTPGHTFYAVESKGEKILFWGDIMHVAPVQFADPAVTIRFDIDPAAAAAARIKAFKEAAQGKYWIAVDHISFPGIGHLRQKETGFEWIPVNYSTYGSGQ</sequence>
<evidence type="ECO:0000256" key="2">
    <source>
        <dbReference type="ARBA" id="ARBA00022723"/>
    </source>
</evidence>
<dbReference type="GO" id="GO:0016787">
    <property type="term" value="F:hydrolase activity"/>
    <property type="evidence" value="ECO:0007669"/>
    <property type="project" value="UniProtKB-KW"/>
</dbReference>
<dbReference type="CDD" id="cd07720">
    <property type="entry name" value="OPHC2-like_MBL-fold"/>
    <property type="match status" value="1"/>
</dbReference>
<reference evidence="7 8" key="2">
    <citation type="journal article" date="2010" name="Stand. Genomic Sci.">
        <title>Complete genome sequence of Chitinophaga pinensis type strain (UQM 2034).</title>
        <authorList>
            <person name="Glavina Del Rio T."/>
            <person name="Abt B."/>
            <person name="Spring S."/>
            <person name="Lapidus A."/>
            <person name="Nolan M."/>
            <person name="Tice H."/>
            <person name="Copeland A."/>
            <person name="Cheng J.F."/>
            <person name="Chen F."/>
            <person name="Bruce D."/>
            <person name="Goodwin L."/>
            <person name="Pitluck S."/>
            <person name="Ivanova N."/>
            <person name="Mavromatis K."/>
            <person name="Mikhailova N."/>
            <person name="Pati A."/>
            <person name="Chen A."/>
            <person name="Palaniappan K."/>
            <person name="Land M."/>
            <person name="Hauser L."/>
            <person name="Chang Y.J."/>
            <person name="Jeffries C.D."/>
            <person name="Chain P."/>
            <person name="Saunders E."/>
            <person name="Detter J.C."/>
            <person name="Brettin T."/>
            <person name="Rohde M."/>
            <person name="Goker M."/>
            <person name="Bristow J."/>
            <person name="Eisen J.A."/>
            <person name="Markowitz V."/>
            <person name="Hugenholtz P."/>
            <person name="Kyrpides N.C."/>
            <person name="Klenk H.P."/>
            <person name="Lucas S."/>
        </authorList>
    </citation>
    <scope>NUCLEOTIDE SEQUENCE [LARGE SCALE GENOMIC DNA]</scope>
    <source>
        <strain evidence="8">ATCC 43595 / DSM 2588 / LMG 13176 / NBRC 15968 / NCIMB 11800 / UQM 2034</strain>
    </source>
</reference>
<evidence type="ECO:0000313" key="7">
    <source>
        <dbReference type="EMBL" id="ACU63090.1"/>
    </source>
</evidence>
<keyword evidence="2" id="KW-0479">Metal-binding</keyword>
<feature type="domain" description="Metallo-beta-lactamase" evidence="6">
    <location>
        <begin position="86"/>
        <end position="291"/>
    </location>
</feature>
<dbReference type="Pfam" id="PF00753">
    <property type="entry name" value="Lactamase_B"/>
    <property type="match status" value="1"/>
</dbReference>
<dbReference type="OrthoDB" id="9802897at2"/>
<feature type="chain" id="PRO_5037846432" evidence="5">
    <location>
        <begin position="24"/>
        <end position="321"/>
    </location>
</feature>
<keyword evidence="3" id="KW-0378">Hydrolase</keyword>
<dbReference type="EMBL" id="CP001699">
    <property type="protein sequence ID" value="ACU63090.1"/>
    <property type="molecule type" value="Genomic_DNA"/>
</dbReference>
<dbReference type="PANTHER" id="PTHR42978:SF6">
    <property type="entry name" value="QUORUM-QUENCHING LACTONASE YTNP-RELATED"/>
    <property type="match status" value="1"/>
</dbReference>
<dbReference type="SMART" id="SM00849">
    <property type="entry name" value="Lactamase_B"/>
    <property type="match status" value="1"/>
</dbReference>
<reference evidence="8" key="1">
    <citation type="submission" date="2009-08" db="EMBL/GenBank/DDBJ databases">
        <title>The complete genome of Chitinophaga pinensis DSM 2588.</title>
        <authorList>
            <consortium name="US DOE Joint Genome Institute (JGI-PGF)"/>
            <person name="Lucas S."/>
            <person name="Copeland A."/>
            <person name="Lapidus A."/>
            <person name="Glavina del Rio T."/>
            <person name="Dalin E."/>
            <person name="Tice H."/>
            <person name="Bruce D."/>
            <person name="Goodwin L."/>
            <person name="Pitluck S."/>
            <person name="Kyrpides N."/>
            <person name="Mavromatis K."/>
            <person name="Ivanova N."/>
            <person name="Mikhailova N."/>
            <person name="Sims D."/>
            <person name="Meinche L."/>
            <person name="Brettin T."/>
            <person name="Detter J.C."/>
            <person name="Han C."/>
            <person name="Larimer F."/>
            <person name="Land M."/>
            <person name="Hauser L."/>
            <person name="Markowitz V."/>
            <person name="Cheng J.-F."/>
            <person name="Hugenholtz P."/>
            <person name="Woyke T."/>
            <person name="Wu D."/>
            <person name="Spring S."/>
            <person name="Klenk H.-P."/>
            <person name="Eisen J.A."/>
        </authorList>
    </citation>
    <scope>NUCLEOTIDE SEQUENCE [LARGE SCALE GENOMIC DNA]</scope>
    <source>
        <strain evidence="8">ATCC 43595 / DSM 2588 / LMG 13176 / NBRC 15968 / NCIMB 11800 / UQM 2034</strain>
    </source>
</reference>
<dbReference type="RefSeq" id="WP_012793257.1">
    <property type="nucleotide sequence ID" value="NC_013132.1"/>
</dbReference>
<dbReference type="InterPro" id="IPR001279">
    <property type="entry name" value="Metallo-B-lactamas"/>
</dbReference>
<evidence type="ECO:0000256" key="5">
    <source>
        <dbReference type="SAM" id="SignalP"/>
    </source>
</evidence>
<name>A0A979G946_CHIPD</name>
<accession>A0A979G946</accession>
<organism evidence="7 8">
    <name type="scientific">Chitinophaga pinensis (strain ATCC 43595 / DSM 2588 / LMG 13176 / NBRC 15968 / NCIMB 11800 / UQM 2034)</name>
    <dbReference type="NCBI Taxonomy" id="485918"/>
    <lineage>
        <taxon>Bacteria</taxon>
        <taxon>Pseudomonadati</taxon>
        <taxon>Bacteroidota</taxon>
        <taxon>Chitinophagia</taxon>
        <taxon>Chitinophagales</taxon>
        <taxon>Chitinophagaceae</taxon>
        <taxon>Chitinophaga</taxon>
    </lineage>
</organism>
<keyword evidence="5" id="KW-0732">Signal</keyword>
<dbReference type="Proteomes" id="UP000002215">
    <property type="component" value="Chromosome"/>
</dbReference>
<protein>
    <submittedName>
        <fullName evidence="7">Beta-lactamase domain protein</fullName>
    </submittedName>
</protein>
<keyword evidence="4" id="KW-0862">Zinc</keyword>
<feature type="signal peptide" evidence="5">
    <location>
        <begin position="1"/>
        <end position="23"/>
    </location>
</feature>
<gene>
    <name evidence="7" type="ordered locus">Cpin_5667</name>
</gene>